<comment type="cofactor">
    <cofactor evidence="1">
        <name>FMN</name>
        <dbReference type="ChEBI" id="CHEBI:58210"/>
    </cofactor>
</comment>
<dbReference type="Pfam" id="PF00258">
    <property type="entry name" value="Flavodoxin_1"/>
    <property type="match status" value="1"/>
</dbReference>
<dbReference type="SUPFAM" id="SSF63380">
    <property type="entry name" value="Riboflavin synthase domain-like"/>
    <property type="match status" value="1"/>
</dbReference>
<feature type="region of interest" description="Disordered" evidence="19">
    <location>
        <begin position="1294"/>
        <end position="1314"/>
    </location>
</feature>
<dbReference type="InterPro" id="IPR017972">
    <property type="entry name" value="Cyt_P450_CS"/>
</dbReference>
<proteinExistence type="inferred from homology"/>
<dbReference type="FunFam" id="2.40.30.10:FF:000198">
    <property type="entry name" value="Bifunctional cytochrome P450/NADPH--P450 reductase"/>
    <property type="match status" value="1"/>
</dbReference>
<comment type="similarity">
    <text evidence="4">In the N-terminal section; belongs to the cytochrome P450 family.</text>
</comment>
<evidence type="ECO:0000259" key="21">
    <source>
        <dbReference type="PROSITE" id="PS51384"/>
    </source>
</evidence>
<keyword evidence="13 17" id="KW-0408">Iron</keyword>
<dbReference type="GO" id="GO:0005506">
    <property type="term" value="F:iron ion binding"/>
    <property type="evidence" value="ECO:0007669"/>
    <property type="project" value="InterPro"/>
</dbReference>
<dbReference type="InterPro" id="IPR001128">
    <property type="entry name" value="Cyt_P450"/>
</dbReference>
<keyword evidence="5" id="KW-0813">Transport</keyword>
<dbReference type="Gene3D" id="1.10.630.10">
    <property type="entry name" value="Cytochrome P450"/>
    <property type="match status" value="1"/>
</dbReference>
<evidence type="ECO:0000256" key="16">
    <source>
        <dbReference type="ARBA" id="ARBA00049342"/>
    </source>
</evidence>
<evidence type="ECO:0000256" key="10">
    <source>
        <dbReference type="ARBA" id="ARBA00022827"/>
    </source>
</evidence>
<feature type="compositionally biased region" description="Polar residues" evidence="19">
    <location>
        <begin position="1294"/>
        <end position="1304"/>
    </location>
</feature>
<dbReference type="PRINTS" id="PR00463">
    <property type="entry name" value="EP450I"/>
</dbReference>
<evidence type="ECO:0000256" key="4">
    <source>
        <dbReference type="ARBA" id="ARBA00010018"/>
    </source>
</evidence>
<dbReference type="InterPro" id="IPR023173">
    <property type="entry name" value="NADPH_Cyt_P450_Rdtase_alpha"/>
</dbReference>
<evidence type="ECO:0000256" key="3">
    <source>
        <dbReference type="ARBA" id="ARBA00001974"/>
    </source>
</evidence>
<evidence type="ECO:0000313" key="23">
    <source>
        <dbReference type="Proteomes" id="UP000308730"/>
    </source>
</evidence>
<evidence type="ECO:0000256" key="9">
    <source>
        <dbReference type="ARBA" id="ARBA00022723"/>
    </source>
</evidence>
<name>A0A4S4MRG0_9APHY</name>
<keyword evidence="9 17" id="KW-0479">Metal-binding</keyword>
<evidence type="ECO:0000313" key="22">
    <source>
        <dbReference type="EMBL" id="THH27701.1"/>
    </source>
</evidence>
<feature type="binding site" description="axial binding residue" evidence="17">
    <location>
        <position position="403"/>
    </location>
    <ligand>
        <name>heme</name>
        <dbReference type="ChEBI" id="CHEBI:30413"/>
    </ligand>
    <ligandPart>
        <name>Fe</name>
        <dbReference type="ChEBI" id="CHEBI:18248"/>
    </ligandPart>
</feature>
<dbReference type="FunFam" id="1.10.630.10:FF:000040">
    <property type="entry name" value="Bifunctional cytochrome P450/NADPH--P450 reductase"/>
    <property type="match status" value="1"/>
</dbReference>
<dbReference type="PROSITE" id="PS50902">
    <property type="entry name" value="FLAVODOXIN_LIKE"/>
    <property type="match status" value="1"/>
</dbReference>
<evidence type="ECO:0000256" key="5">
    <source>
        <dbReference type="ARBA" id="ARBA00022448"/>
    </source>
</evidence>
<feature type="region of interest" description="Disordered" evidence="19">
    <location>
        <begin position="1381"/>
        <end position="1418"/>
    </location>
</feature>
<sequence length="1531" mass="168409">MTIPIPAPFSVPFLGNITAIDKEVPLYSYNLLASQYGEIYQLNLAGRKVVVINTNELVNEVSDEKRFMKNHTPGLSQVRNTAGDGLFTAKVPGEQNWYIAHRLLMPAFSTMNTRNMFDDMNDIVSQMVSKWDRFGPNHLIDPAADFTKITLDALSLCAMSYRLNSFYSDELHPFAKAMTDFLAESGRRSLRPAIMNSVLLSSSAKYQQDQNTMFELVNEIIEHRKANPSDRKDLLHVMLTGVDKETGLSMPEDNIKKNLLTFLIAGHETTSGMLTFALYYLLRTPEAMRKLREEIDEKIGSRPITADDMHKLPYLLAVMREVLRMSPSAPQRSVAPLEDTVLAGKYALEKDTGIILNIAMAHRDPKVYGPDPDTFRPERMLDGKFEALPPNGWQPFGYGMRGCIGRPFAWQEVQMVLISILQNFDLVPQDPAYELQIRQTLTIKPKNFYIRAIPRAGKPQLVSVPAPLTLKASTDTGKVSAAAAATEGQGAQPLYVLYGSNTGSSEAFAQRIATEAANHGFRPTLGTLDSAIEHVPKDGPVFIVTASFEGQPADNAAHFVEWITTISGSELSGVKFGVFGCGNRDWVATYQRIPRLIDEALVARGATKLVERGEGDAGGSEFFDSFDAWEANLWPTLSKEYTTQTVAQVSGLSVKTVQSGPNRAEVLRQADTALGTVVENKLLTSPNAPAKRHLEFALPEGTTFRAGDYLAILPKNPLRDVRRAIARFGLPDDQEVEISSVGPSSLPTDKPITLSALFSGYVELSQPATTRDLRLLSDIAKDSADIVKALSDLNAAYGEKVVEKRLSVLDILEDYPSIQISLEQFLQLLPTMRVRQYSISSSPLWKPSNVTLTVSILEAPARSGRETPFQGVSSTYLAGLQPGDKVSMAVRASNVAFHPPSDTASPAPTSLALADDARGVRLVDEVRGGVAVLLHHPVGGERVRDRTQLDAAQDGGRELAGAVPVALGLWRVLPLLVSVIPIVTVTSTISADPTARPFRALHLPRCLLLPFTPHALTITSPHVPSHPASPTYTSTSFGTFSQITGPGPYDTPVLACSPPRIRRRATYNAISTSTNTPATTTANGFSGRGCEDSGGCLAETIVAKPSEVPRNCLQSPDYFMLAETTWPYVRVINVGEKIMVNNIQGYLQSRVVFFLMNIHNTYRTIYFARSGHSLVSHAYKSDSWDYAESLPEFVLDRRTGQISQGSRNGERRPATRGSYWAIAIIYRARSALSVSCRFGHLLAGAHTTSHGRFFFKPKDAGPPVKVVEEPPDGRTQPPACGTAWTPDQVRRYSTRTSGSVSSRIPTPPARAPRAEELPRPMCVSVAGRLEPNLIELEERETEDLLIIGHASGHLIGDLIEVVPTSYGVHRQVYHFWDGPGRSHGGSGKDEHNFYENDAEDTQGKGRQEVKEDGHGVPNLTYSWSETNAVEVDKDEKIKRLQDQVATDAEESVAARGKEVAQLQAQVAWYKSELKQTKELNEKHEREQQTKELAEKQAKELADINAQNDKYKNGVAAMSALVDQCWPRLEAW</sequence>
<evidence type="ECO:0008006" key="24">
    <source>
        <dbReference type="Google" id="ProtNLM"/>
    </source>
</evidence>
<feature type="compositionally biased region" description="Basic and acidic residues" evidence="19">
    <location>
        <begin position="1401"/>
        <end position="1414"/>
    </location>
</feature>
<dbReference type="InterPro" id="IPR017927">
    <property type="entry name" value="FAD-bd_FR_type"/>
</dbReference>
<evidence type="ECO:0000256" key="14">
    <source>
        <dbReference type="ARBA" id="ARBA00023033"/>
    </source>
</evidence>
<dbReference type="GO" id="GO:0003873">
    <property type="term" value="F:6-phosphofructo-2-kinase activity"/>
    <property type="evidence" value="ECO:0007669"/>
    <property type="project" value="InterPro"/>
</dbReference>
<protein>
    <recommendedName>
        <fullName evidence="24">Flavodoxin-like domain-containing protein</fullName>
    </recommendedName>
</protein>
<dbReference type="SUPFAM" id="SSF48264">
    <property type="entry name" value="Cytochrome P450"/>
    <property type="match status" value="1"/>
</dbReference>
<reference evidence="22 23" key="1">
    <citation type="submission" date="2019-02" db="EMBL/GenBank/DDBJ databases">
        <title>Genome sequencing of the rare red list fungi Antrodiella citrinella (Flaviporus citrinellus).</title>
        <authorList>
            <person name="Buettner E."/>
            <person name="Kellner H."/>
        </authorList>
    </citation>
    <scope>NUCLEOTIDE SEQUENCE [LARGE SCALE GENOMIC DNA]</scope>
    <source>
        <strain evidence="22 23">DSM 108506</strain>
    </source>
</reference>
<accession>A0A4S4MRG0</accession>
<dbReference type="Proteomes" id="UP000308730">
    <property type="component" value="Unassembled WGS sequence"/>
</dbReference>
<dbReference type="EMBL" id="SGPM01000231">
    <property type="protein sequence ID" value="THH27701.1"/>
    <property type="molecule type" value="Genomic_DNA"/>
</dbReference>
<organism evidence="22 23">
    <name type="scientific">Antrodiella citrinella</name>
    <dbReference type="NCBI Taxonomy" id="2447956"/>
    <lineage>
        <taxon>Eukaryota</taxon>
        <taxon>Fungi</taxon>
        <taxon>Dikarya</taxon>
        <taxon>Basidiomycota</taxon>
        <taxon>Agaricomycotina</taxon>
        <taxon>Agaricomycetes</taxon>
        <taxon>Polyporales</taxon>
        <taxon>Steccherinaceae</taxon>
        <taxon>Antrodiella</taxon>
    </lineage>
</organism>
<evidence type="ECO:0000256" key="8">
    <source>
        <dbReference type="ARBA" id="ARBA00022643"/>
    </source>
</evidence>
<evidence type="ECO:0000256" key="7">
    <source>
        <dbReference type="ARBA" id="ARBA00022630"/>
    </source>
</evidence>
<dbReference type="InterPro" id="IPR036396">
    <property type="entry name" value="Cyt_P450_sf"/>
</dbReference>
<dbReference type="GO" id="GO:0005829">
    <property type="term" value="C:cytosol"/>
    <property type="evidence" value="ECO:0007669"/>
    <property type="project" value="TreeGrafter"/>
</dbReference>
<evidence type="ECO:0000256" key="2">
    <source>
        <dbReference type="ARBA" id="ARBA00001971"/>
    </source>
</evidence>
<evidence type="ECO:0000259" key="20">
    <source>
        <dbReference type="PROSITE" id="PS50902"/>
    </source>
</evidence>
<feature type="coiled-coil region" evidence="18">
    <location>
        <begin position="1459"/>
        <end position="1513"/>
    </location>
</feature>
<dbReference type="GO" id="GO:0020037">
    <property type="term" value="F:heme binding"/>
    <property type="evidence" value="ECO:0007669"/>
    <property type="project" value="InterPro"/>
</dbReference>
<dbReference type="Pfam" id="PF01591">
    <property type="entry name" value="6PF2K"/>
    <property type="match status" value="1"/>
</dbReference>
<keyword evidence="10" id="KW-0274">FAD</keyword>
<evidence type="ECO:0000256" key="6">
    <source>
        <dbReference type="ARBA" id="ARBA00022617"/>
    </source>
</evidence>
<keyword evidence="18" id="KW-0175">Coiled coil</keyword>
<dbReference type="InterPro" id="IPR013079">
    <property type="entry name" value="6Phosfructo_kin"/>
</dbReference>
<comment type="cofactor">
    <cofactor evidence="2 17">
        <name>heme</name>
        <dbReference type="ChEBI" id="CHEBI:30413"/>
    </cofactor>
</comment>
<dbReference type="InterPro" id="IPR017938">
    <property type="entry name" value="Riboflavin_synthase-like_b-brl"/>
</dbReference>
<dbReference type="Gene3D" id="3.40.50.300">
    <property type="entry name" value="P-loop containing nucleotide triphosphate hydrolases"/>
    <property type="match status" value="1"/>
</dbReference>
<keyword evidence="12" id="KW-0560">Oxidoreductase</keyword>
<dbReference type="Pfam" id="PF00667">
    <property type="entry name" value="FAD_binding_1"/>
    <property type="match status" value="1"/>
</dbReference>
<keyword evidence="14" id="KW-0503">Monooxygenase</keyword>
<keyword evidence="8" id="KW-0288">FMN</keyword>
<dbReference type="GO" id="GO:0005524">
    <property type="term" value="F:ATP binding"/>
    <property type="evidence" value="ECO:0007669"/>
    <property type="project" value="InterPro"/>
</dbReference>
<keyword evidence="11" id="KW-0521">NADP</keyword>
<gene>
    <name evidence="22" type="ORF">EUX98_g6479</name>
</gene>
<dbReference type="CDD" id="cd11068">
    <property type="entry name" value="CYP120A1"/>
    <property type="match status" value="1"/>
</dbReference>
<dbReference type="InterPro" id="IPR008254">
    <property type="entry name" value="Flavodoxin/NO_synth"/>
</dbReference>
<evidence type="ECO:0000256" key="1">
    <source>
        <dbReference type="ARBA" id="ARBA00001917"/>
    </source>
</evidence>
<dbReference type="Gene3D" id="1.20.990.10">
    <property type="entry name" value="NADPH-cytochrome p450 Reductase, Chain A, domain 3"/>
    <property type="match status" value="1"/>
</dbReference>
<comment type="catalytic activity">
    <reaction evidence="15">
        <text>an organic molecule + reduced [NADPH--hemoprotein reductase] + O2 = an alcohol + oxidized [NADPH--hemoprotein reductase] + H2O + H(+)</text>
        <dbReference type="Rhea" id="RHEA:17149"/>
        <dbReference type="Rhea" id="RHEA-COMP:11964"/>
        <dbReference type="Rhea" id="RHEA-COMP:11965"/>
        <dbReference type="ChEBI" id="CHEBI:15377"/>
        <dbReference type="ChEBI" id="CHEBI:15378"/>
        <dbReference type="ChEBI" id="CHEBI:15379"/>
        <dbReference type="ChEBI" id="CHEBI:30879"/>
        <dbReference type="ChEBI" id="CHEBI:57618"/>
        <dbReference type="ChEBI" id="CHEBI:58210"/>
        <dbReference type="ChEBI" id="CHEBI:142491"/>
        <dbReference type="EC" id="1.14.14.1"/>
    </reaction>
</comment>
<comment type="caution">
    <text evidence="22">The sequence shown here is derived from an EMBL/GenBank/DDBJ whole genome shotgun (WGS) entry which is preliminary data.</text>
</comment>
<feature type="domain" description="Flavodoxin-like" evidence="20">
    <location>
        <begin position="494"/>
        <end position="634"/>
    </location>
</feature>
<dbReference type="Pfam" id="PF00067">
    <property type="entry name" value="p450"/>
    <property type="match status" value="1"/>
</dbReference>
<dbReference type="GO" id="GO:0050660">
    <property type="term" value="F:flavin adenine dinucleotide binding"/>
    <property type="evidence" value="ECO:0007669"/>
    <property type="project" value="TreeGrafter"/>
</dbReference>
<dbReference type="SUPFAM" id="SSF52218">
    <property type="entry name" value="Flavoproteins"/>
    <property type="match status" value="1"/>
</dbReference>
<keyword evidence="7" id="KW-0285">Flavoprotein</keyword>
<keyword evidence="6 17" id="KW-0349">Heme</keyword>
<dbReference type="InterPro" id="IPR003097">
    <property type="entry name" value="CysJ-like_FAD-binding"/>
</dbReference>
<evidence type="ECO:0000256" key="15">
    <source>
        <dbReference type="ARBA" id="ARBA00047827"/>
    </source>
</evidence>
<dbReference type="PROSITE" id="PS51384">
    <property type="entry name" value="FAD_FR"/>
    <property type="match status" value="1"/>
</dbReference>
<keyword evidence="23" id="KW-1185">Reference proteome</keyword>
<comment type="catalytic activity">
    <reaction evidence="16">
        <text>2 oxidized [cytochrome P450] + NADPH = 2 reduced [cytochrome P450] + NADP(+) + H(+)</text>
        <dbReference type="Rhea" id="RHEA:24040"/>
        <dbReference type="Rhea" id="RHEA-COMP:14627"/>
        <dbReference type="Rhea" id="RHEA-COMP:14628"/>
        <dbReference type="ChEBI" id="CHEBI:15378"/>
        <dbReference type="ChEBI" id="CHEBI:55376"/>
        <dbReference type="ChEBI" id="CHEBI:57783"/>
        <dbReference type="ChEBI" id="CHEBI:58349"/>
        <dbReference type="ChEBI" id="CHEBI:60344"/>
        <dbReference type="EC" id="1.6.2.4"/>
    </reaction>
</comment>
<dbReference type="GO" id="GO:0003958">
    <property type="term" value="F:NADPH-hemoprotein reductase activity"/>
    <property type="evidence" value="ECO:0007669"/>
    <property type="project" value="UniProtKB-EC"/>
</dbReference>
<dbReference type="GO" id="GO:0006000">
    <property type="term" value="P:fructose metabolic process"/>
    <property type="evidence" value="ECO:0007669"/>
    <property type="project" value="InterPro"/>
</dbReference>
<dbReference type="InterPro" id="IPR002401">
    <property type="entry name" value="Cyt_P450_E_grp-I"/>
</dbReference>
<dbReference type="PANTHER" id="PTHR19384">
    <property type="entry name" value="NITRIC OXIDE SYNTHASE-RELATED"/>
    <property type="match status" value="1"/>
</dbReference>
<dbReference type="InterPro" id="IPR027417">
    <property type="entry name" value="P-loop_NTPase"/>
</dbReference>
<comment type="cofactor">
    <cofactor evidence="3">
        <name>FAD</name>
        <dbReference type="ChEBI" id="CHEBI:57692"/>
    </cofactor>
</comment>
<dbReference type="PROSITE" id="PS00086">
    <property type="entry name" value="CYTOCHROME_P450"/>
    <property type="match status" value="1"/>
</dbReference>
<evidence type="ECO:0000256" key="17">
    <source>
        <dbReference type="PIRSR" id="PIRSR602401-1"/>
    </source>
</evidence>
<dbReference type="Gene3D" id="2.40.30.10">
    <property type="entry name" value="Translation factors"/>
    <property type="match status" value="1"/>
</dbReference>
<dbReference type="OrthoDB" id="1470350at2759"/>
<evidence type="ECO:0000256" key="13">
    <source>
        <dbReference type="ARBA" id="ARBA00023004"/>
    </source>
</evidence>
<evidence type="ECO:0000256" key="18">
    <source>
        <dbReference type="SAM" id="Coils"/>
    </source>
</evidence>
<dbReference type="PRINTS" id="PR00385">
    <property type="entry name" value="P450"/>
</dbReference>
<dbReference type="InterPro" id="IPR029039">
    <property type="entry name" value="Flavoprotein-like_sf"/>
</dbReference>
<dbReference type="GO" id="GO:0010181">
    <property type="term" value="F:FMN binding"/>
    <property type="evidence" value="ECO:0007669"/>
    <property type="project" value="InterPro"/>
</dbReference>
<dbReference type="Gene3D" id="3.40.50.360">
    <property type="match status" value="1"/>
</dbReference>
<dbReference type="PANTHER" id="PTHR19384:SF127">
    <property type="entry name" value="BIFUNCTIONAL CYTOCHROME P450_NADPH--P450 REDUCTASE"/>
    <property type="match status" value="1"/>
</dbReference>
<evidence type="ECO:0000256" key="11">
    <source>
        <dbReference type="ARBA" id="ARBA00022857"/>
    </source>
</evidence>
<evidence type="ECO:0000256" key="19">
    <source>
        <dbReference type="SAM" id="MobiDB-lite"/>
    </source>
</evidence>
<dbReference type="GO" id="GO:0016712">
    <property type="term" value="F:oxidoreductase activity, acting on paired donors, with incorporation or reduction of molecular oxygen, reduced flavin or flavoprotein as one donor, and incorporation of one atom of oxygen"/>
    <property type="evidence" value="ECO:0007669"/>
    <property type="project" value="UniProtKB-EC"/>
</dbReference>
<evidence type="ECO:0000256" key="12">
    <source>
        <dbReference type="ARBA" id="ARBA00023002"/>
    </source>
</evidence>
<feature type="domain" description="FAD-binding FR-type" evidence="21">
    <location>
        <begin position="670"/>
        <end position="900"/>
    </location>
</feature>